<dbReference type="InterPro" id="IPR036514">
    <property type="entry name" value="SGNH_hydro_sf"/>
</dbReference>
<organism evidence="1 2">
    <name type="scientific">Muiribacterium halophilum</name>
    <dbReference type="NCBI Taxonomy" id="2053465"/>
    <lineage>
        <taxon>Bacteria</taxon>
        <taxon>Candidatus Muiribacteriota</taxon>
        <taxon>Candidatus Muiribacteriia</taxon>
        <taxon>Candidatus Muiribacteriales</taxon>
        <taxon>Candidatus Muiribacteriaceae</taxon>
        <taxon>Candidatus Muiribacterium</taxon>
    </lineage>
</organism>
<protein>
    <submittedName>
        <fullName evidence="1">Uncharacterized protein</fullName>
    </submittedName>
</protein>
<dbReference type="AlphaFoldDB" id="A0A2N5ZFZ8"/>
<evidence type="ECO:0000313" key="2">
    <source>
        <dbReference type="Proteomes" id="UP000234857"/>
    </source>
</evidence>
<dbReference type="Proteomes" id="UP000234857">
    <property type="component" value="Unassembled WGS sequence"/>
</dbReference>
<sequence>MKKNKILLSKLKVILLSLLFIFLFFESFLNIFSFINVSNRKTTNEKTRPDVVCFGDSFVYGLGVDRGDDYPSILNEMIDAKKVENHGEPGINSSAVLGKIRKVIEDDPPELITVQIGINNFWNKSVSATKRKDIHLLNYLLKIKTFRFLYIVYNSIQKKFQKYFIPKDYVKKIYPKDIKVNKHGNILLRLYDKKIDGIKDKDFITSLKNNDRLSPKEKQIIDLWLDSIKNRSNLIRDDLGFKSVLYDLVLIDNRIRNNMFKEALEISLKRDDDISMFLYRGFLYYYLGYESLGEKWIDLAGKYDEDKRFSRYFSEMETLVFKEKHLKGSETKDSKIMFDLLESSKLLNRIKYPNNNETLKYMGGDIYLNFYRLNCLILKMKNHSKISRDLFEGYLFSLYLQSDIDALYKFYSIGNPWLFVPFYKNELERINQKILSEIKEYSALYPELKKYLYFYALKLIQNNKESDFKNVLDIYISLTELFPDDLELYNKILSEYLNLSGRNKKYSKKLYNILKDNINKSNKDSKVNIFLRCSILFIDVLDERPSSASELERISSKAISLFDDEIFYIFKSTALKKMIFTRVKVDIEHALDFHKKAIKRYPSFDLYANLGIIYRYLFIDSEKKEYLKQSSYYLEKAFNLQKDDGILNLIVLNLGLLGEKEKIERILRDHSSLMARYDVNSILSRSKGKTMKPKIFEPEKIEDDIQKKDIDMSLYSDLKAINELCKEKKVKVIFLNYLQAKIPEMRLLKKEDDSVNFLDIYKIFGTENKDKKYDFKNIFLADGHLTGFGNEYVAEKLFTFIIQKEMVNTKVSVH</sequence>
<dbReference type="Gene3D" id="3.40.50.1110">
    <property type="entry name" value="SGNH hydrolase"/>
    <property type="match status" value="1"/>
</dbReference>
<dbReference type="SUPFAM" id="SSF52266">
    <property type="entry name" value="SGNH hydrolase"/>
    <property type="match status" value="1"/>
</dbReference>
<name>A0A2N5ZFZ8_MUIH1</name>
<comment type="caution">
    <text evidence="1">The sequence shown here is derived from an EMBL/GenBank/DDBJ whole genome shotgun (WGS) entry which is preliminary data.</text>
</comment>
<reference evidence="1 2" key="1">
    <citation type="submission" date="2017-11" db="EMBL/GenBank/DDBJ databases">
        <title>Genome-resolved metagenomics identifies genetic mobility, metabolic interactions, and unexpected diversity in perchlorate-reducing communities.</title>
        <authorList>
            <person name="Barnum T.P."/>
            <person name="Figueroa I.A."/>
            <person name="Carlstrom C.I."/>
            <person name="Lucas L.N."/>
            <person name="Engelbrektson A.L."/>
            <person name="Coates J.D."/>
        </authorList>
    </citation>
    <scope>NUCLEOTIDE SEQUENCE [LARGE SCALE GENOMIC DNA]</scope>
    <source>
        <strain evidence="1">BM706</strain>
    </source>
</reference>
<proteinExistence type="predicted"/>
<dbReference type="EMBL" id="PKTG01000085">
    <property type="protein sequence ID" value="PLX17544.1"/>
    <property type="molecule type" value="Genomic_DNA"/>
</dbReference>
<evidence type="ECO:0000313" key="1">
    <source>
        <dbReference type="EMBL" id="PLX17544.1"/>
    </source>
</evidence>
<accession>A0A2N5ZFZ8</accession>
<gene>
    <name evidence="1" type="ORF">C0601_07235</name>
</gene>